<name>A0A0V1LEQ3_9BILA</name>
<protein>
    <submittedName>
        <fullName evidence="2">Uncharacterized protein</fullName>
    </submittedName>
</protein>
<proteinExistence type="predicted"/>
<feature type="transmembrane region" description="Helical" evidence="1">
    <location>
        <begin position="101"/>
        <end position="120"/>
    </location>
</feature>
<evidence type="ECO:0000256" key="1">
    <source>
        <dbReference type="SAM" id="Phobius"/>
    </source>
</evidence>
<dbReference type="EMBL" id="JYDW01000066">
    <property type="protein sequence ID" value="KRZ57958.1"/>
    <property type="molecule type" value="Genomic_DNA"/>
</dbReference>
<dbReference type="AlphaFoldDB" id="A0A0V1LEQ3"/>
<keyword evidence="1" id="KW-0472">Membrane</keyword>
<keyword evidence="1" id="KW-1133">Transmembrane helix</keyword>
<dbReference type="Proteomes" id="UP000054721">
    <property type="component" value="Unassembled WGS sequence"/>
</dbReference>
<sequence>MKLMIKVGPQHSRYVHSEGTGNANSRIAAMNYKIDYTADSSIEEDKQKFLSKRQLDCVGMKKKIKTQHLNTLKKSVWCVQVFRPVQICIAYEALNNDKMKYSFISAVVITPMLMRIVFLYEYCSIMIIHAMPLYRVRAPASSRMIYQCDIICILVMPKKLKTYD</sequence>
<evidence type="ECO:0000313" key="3">
    <source>
        <dbReference type="Proteomes" id="UP000054721"/>
    </source>
</evidence>
<reference evidence="2 3" key="1">
    <citation type="submission" date="2015-05" db="EMBL/GenBank/DDBJ databases">
        <title>Evolution of Trichinella species and genotypes.</title>
        <authorList>
            <person name="Korhonen P.K."/>
            <person name="Edoardo P."/>
            <person name="Giuseppe L.R."/>
            <person name="Gasser R.B."/>
        </authorList>
    </citation>
    <scope>NUCLEOTIDE SEQUENCE [LARGE SCALE GENOMIC DNA]</scope>
    <source>
        <strain evidence="2">ISS10</strain>
    </source>
</reference>
<keyword evidence="1" id="KW-0812">Transmembrane</keyword>
<gene>
    <name evidence="2" type="ORF">T02_3033</name>
</gene>
<keyword evidence="3" id="KW-1185">Reference proteome</keyword>
<organism evidence="2 3">
    <name type="scientific">Trichinella nativa</name>
    <dbReference type="NCBI Taxonomy" id="6335"/>
    <lineage>
        <taxon>Eukaryota</taxon>
        <taxon>Metazoa</taxon>
        <taxon>Ecdysozoa</taxon>
        <taxon>Nematoda</taxon>
        <taxon>Enoplea</taxon>
        <taxon>Dorylaimia</taxon>
        <taxon>Trichinellida</taxon>
        <taxon>Trichinellidae</taxon>
        <taxon>Trichinella</taxon>
    </lineage>
</organism>
<accession>A0A0V1LEQ3</accession>
<evidence type="ECO:0000313" key="2">
    <source>
        <dbReference type="EMBL" id="KRZ57958.1"/>
    </source>
</evidence>
<comment type="caution">
    <text evidence="2">The sequence shown here is derived from an EMBL/GenBank/DDBJ whole genome shotgun (WGS) entry which is preliminary data.</text>
</comment>